<evidence type="ECO:0000313" key="2">
    <source>
        <dbReference type="Proteomes" id="UP000177515"/>
    </source>
</evidence>
<protein>
    <submittedName>
        <fullName evidence="1">Formate dehydrogenase</fullName>
    </submittedName>
</protein>
<sequence>MNVDNLIKMANQIGGFFEAMPDREEALADIAGHIKRFWAPRMREALLQAMDRGDAPGLDAIVCEAVGRYRAGW</sequence>
<gene>
    <name evidence="1" type="ORF">BKK80_05110</name>
</gene>
<accession>A0ABM6F1P6</accession>
<evidence type="ECO:0000313" key="1">
    <source>
        <dbReference type="EMBL" id="AOZ05268.1"/>
    </source>
</evidence>
<dbReference type="Proteomes" id="UP000177515">
    <property type="component" value="Chromosome 1"/>
</dbReference>
<organism evidence="1 2">
    <name type="scientific">Cupriavidus malaysiensis</name>
    <dbReference type="NCBI Taxonomy" id="367825"/>
    <lineage>
        <taxon>Bacteria</taxon>
        <taxon>Pseudomonadati</taxon>
        <taxon>Pseudomonadota</taxon>
        <taxon>Betaproteobacteria</taxon>
        <taxon>Burkholderiales</taxon>
        <taxon>Burkholderiaceae</taxon>
        <taxon>Cupriavidus</taxon>
    </lineage>
</organism>
<dbReference type="RefSeq" id="WP_071011309.1">
    <property type="nucleotide sequence ID" value="NZ_CP017754.1"/>
</dbReference>
<keyword evidence="2" id="KW-1185">Reference proteome</keyword>
<reference evidence="1 2" key="1">
    <citation type="submission" date="2016-10" db="EMBL/GenBank/DDBJ databases">
        <title>Complete genome sequences of three Cupriavidus strains isolated from various Malaysian environments.</title>
        <authorList>
            <person name="Abdullah A.A.-A."/>
            <person name="Shafie N.A.H."/>
            <person name="Lau N.S."/>
        </authorList>
    </citation>
    <scope>NUCLEOTIDE SEQUENCE [LARGE SCALE GENOMIC DNA]</scope>
    <source>
        <strain evidence="1 2">USMAA1020</strain>
    </source>
</reference>
<dbReference type="InterPro" id="IPR021074">
    <property type="entry name" value="Formate_DH_dsu"/>
</dbReference>
<dbReference type="EMBL" id="CP017754">
    <property type="protein sequence ID" value="AOZ05268.1"/>
    <property type="molecule type" value="Genomic_DNA"/>
</dbReference>
<dbReference type="Pfam" id="PF11390">
    <property type="entry name" value="FdsD"/>
    <property type="match status" value="1"/>
</dbReference>
<proteinExistence type="predicted"/>
<name>A0ABM6F1P6_9BURK</name>